<dbReference type="PATRIC" id="fig|230361.4.peg.2112"/>
<name>A0A0U2SLN7_9EURY</name>
<dbReference type="KEGG" id="mmil:sm9_2041"/>
<reference evidence="3 4" key="1">
    <citation type="submission" date="2015-04" db="EMBL/GenBank/DDBJ databases">
        <title>The complete genome sequence of the rumen methanogen Methanobrevibacter millerae SM9.</title>
        <authorList>
            <person name="Leahy S.C."/>
            <person name="Kelly W.J."/>
            <person name="Pacheco D.M."/>
            <person name="Li D."/>
            <person name="Altermann E."/>
            <person name="Attwood G.T."/>
        </authorList>
    </citation>
    <scope>NUCLEOTIDE SEQUENCE [LARGE SCALE GENOMIC DNA]</scope>
    <source>
        <strain evidence="3 4">SM9</strain>
    </source>
</reference>
<dbReference type="EMBL" id="CP011266">
    <property type="protein sequence ID" value="ALT69797.1"/>
    <property type="molecule type" value="Genomic_DNA"/>
</dbReference>
<dbReference type="InterPro" id="IPR051614">
    <property type="entry name" value="UPF0045_domain"/>
</dbReference>
<dbReference type="PANTHER" id="PTHR33777:SF1">
    <property type="entry name" value="UPF0045 PROTEIN ECM15"/>
    <property type="match status" value="1"/>
</dbReference>
<keyword evidence="4" id="KW-1185">Reference proteome</keyword>
<comment type="similarity">
    <text evidence="1">Belongs to the UPF0045 family.</text>
</comment>
<dbReference type="SUPFAM" id="SSF89957">
    <property type="entry name" value="MTH1187/YkoF-like"/>
    <property type="match status" value="1"/>
</dbReference>
<protein>
    <recommendedName>
        <fullName evidence="2">Thiamine-binding protein domain-containing protein</fullName>
    </recommendedName>
</protein>
<dbReference type="InterPro" id="IPR029756">
    <property type="entry name" value="MTH1187/YkoF-like"/>
</dbReference>
<dbReference type="NCBIfam" id="TIGR00106">
    <property type="entry name" value="MTH1187 family thiamine-binding protein"/>
    <property type="match status" value="1"/>
</dbReference>
<dbReference type="InterPro" id="IPR002767">
    <property type="entry name" value="Thiamine_BP"/>
</dbReference>
<dbReference type="GO" id="GO:0005829">
    <property type="term" value="C:cytosol"/>
    <property type="evidence" value="ECO:0007669"/>
    <property type="project" value="TreeGrafter"/>
</dbReference>
<organism evidence="3 4">
    <name type="scientific">Methanobrevibacter millerae</name>
    <dbReference type="NCBI Taxonomy" id="230361"/>
    <lineage>
        <taxon>Archaea</taxon>
        <taxon>Methanobacteriati</taxon>
        <taxon>Methanobacteriota</taxon>
        <taxon>Methanomada group</taxon>
        <taxon>Methanobacteria</taxon>
        <taxon>Methanobacteriales</taxon>
        <taxon>Methanobacteriaceae</taxon>
        <taxon>Methanobrevibacter</taxon>
    </lineage>
</organism>
<dbReference type="OrthoDB" id="10763at2157"/>
<evidence type="ECO:0000313" key="4">
    <source>
        <dbReference type="Proteomes" id="UP000067738"/>
    </source>
</evidence>
<sequence length="101" mass="11151">MITCDFAILPVGCNSTECKDYVTAAVQVVKDSGLNCQLTGMGTQIEAENLKDLYDVIAKAQEAVFEVGVGRVYTVIKVDDRRDMENRTLDAKIKTVEDMLD</sequence>
<dbReference type="AlphaFoldDB" id="A0A0U2SLN7"/>
<dbReference type="Gene3D" id="3.30.70.930">
    <property type="match status" value="1"/>
</dbReference>
<dbReference type="Pfam" id="PF01910">
    <property type="entry name" value="Thiamine_BP"/>
    <property type="match status" value="1"/>
</dbReference>
<feature type="domain" description="Thiamine-binding protein" evidence="2">
    <location>
        <begin position="5"/>
        <end position="97"/>
    </location>
</feature>
<proteinExistence type="inferred from homology"/>
<dbReference type="RefSeq" id="WP_058740012.1">
    <property type="nucleotide sequence ID" value="NZ_CP011266.1"/>
</dbReference>
<gene>
    <name evidence="3" type="ORF">sm9_2041</name>
</gene>
<dbReference type="PANTHER" id="PTHR33777">
    <property type="entry name" value="UPF0045 PROTEIN ECM15"/>
    <property type="match status" value="1"/>
</dbReference>
<dbReference type="Proteomes" id="UP000067738">
    <property type="component" value="Chromosome"/>
</dbReference>
<evidence type="ECO:0000259" key="2">
    <source>
        <dbReference type="Pfam" id="PF01910"/>
    </source>
</evidence>
<evidence type="ECO:0000313" key="3">
    <source>
        <dbReference type="EMBL" id="ALT69797.1"/>
    </source>
</evidence>
<accession>A0A0U2SLN7</accession>
<evidence type="ECO:0000256" key="1">
    <source>
        <dbReference type="ARBA" id="ARBA00010272"/>
    </source>
</evidence>
<dbReference type="GeneID" id="26736994"/>